<keyword evidence="1" id="KW-1133">Transmembrane helix</keyword>
<feature type="domain" description="YetF C-terminal" evidence="2">
    <location>
        <begin position="74"/>
        <end position="206"/>
    </location>
</feature>
<sequence>MRTLLVYAALIGGLRFTGKRQLGELSTSEFAVTILVSELASVPLQDPAIPLLGGIVPLVTLLAVEVLLSCLCRRSIRFRRLLCGNPCMVIRDGKFDPDMLRLLRLSPEDVLEGLRMAGVALVSDVRCGIIETNGQLSVLPYADKQPLTPSDLGKHPKDAGMARVLIFEGKIRRGVLRQLGKDEAWLLRTCRARGIHAPEDVFLLTLDDCGNLFVQPREVHR</sequence>
<dbReference type="Proteomes" id="UP000783588">
    <property type="component" value="Unassembled WGS sequence"/>
</dbReference>
<reference evidence="3 4" key="1">
    <citation type="submission" date="2021-06" db="EMBL/GenBank/DDBJ databases">
        <authorList>
            <person name="Sun Q."/>
            <person name="Li D."/>
        </authorList>
    </citation>
    <scope>NUCLEOTIDE SEQUENCE [LARGE SCALE GENOMIC DNA]</scope>
    <source>
        <strain evidence="3 4">MSJd-7</strain>
    </source>
</reference>
<comment type="caution">
    <text evidence="3">The sequence shown here is derived from an EMBL/GenBank/DDBJ whole genome shotgun (WGS) entry which is preliminary data.</text>
</comment>
<dbReference type="RefSeq" id="WP_216469365.1">
    <property type="nucleotide sequence ID" value="NZ_JAHLQI010000002.1"/>
</dbReference>
<evidence type="ECO:0000313" key="4">
    <source>
        <dbReference type="Proteomes" id="UP000783588"/>
    </source>
</evidence>
<keyword evidence="4" id="KW-1185">Reference proteome</keyword>
<protein>
    <submittedName>
        <fullName evidence="3">DUF421 domain-containing protein</fullName>
    </submittedName>
</protein>
<feature type="transmembrane region" description="Helical" evidence="1">
    <location>
        <begin position="48"/>
        <end position="71"/>
    </location>
</feature>
<dbReference type="PANTHER" id="PTHR34582">
    <property type="entry name" value="UPF0702 TRANSMEMBRANE PROTEIN YCAP"/>
    <property type="match status" value="1"/>
</dbReference>
<keyword evidence="1" id="KW-0812">Transmembrane</keyword>
<dbReference type="EMBL" id="JAHLQI010000002">
    <property type="protein sequence ID" value="MBU5489708.1"/>
    <property type="molecule type" value="Genomic_DNA"/>
</dbReference>
<proteinExistence type="predicted"/>
<name>A0ABS6EPT5_9FIRM</name>
<dbReference type="InterPro" id="IPR007353">
    <property type="entry name" value="DUF421"/>
</dbReference>
<dbReference type="Pfam" id="PF04239">
    <property type="entry name" value="DUF421"/>
    <property type="match status" value="1"/>
</dbReference>
<keyword evidence="1" id="KW-0472">Membrane</keyword>
<gene>
    <name evidence="3" type="ORF">KQI75_03535</name>
</gene>
<evidence type="ECO:0000259" key="2">
    <source>
        <dbReference type="Pfam" id="PF04239"/>
    </source>
</evidence>
<evidence type="ECO:0000313" key="3">
    <source>
        <dbReference type="EMBL" id="MBU5489708.1"/>
    </source>
</evidence>
<evidence type="ECO:0000256" key="1">
    <source>
        <dbReference type="SAM" id="Phobius"/>
    </source>
</evidence>
<organism evidence="3 4">
    <name type="scientific">Butyricicoccus intestinisimiae</name>
    <dbReference type="NCBI Taxonomy" id="2841509"/>
    <lineage>
        <taxon>Bacteria</taxon>
        <taxon>Bacillati</taxon>
        <taxon>Bacillota</taxon>
        <taxon>Clostridia</taxon>
        <taxon>Eubacteriales</taxon>
        <taxon>Butyricicoccaceae</taxon>
        <taxon>Butyricicoccus</taxon>
    </lineage>
</organism>
<dbReference type="PANTHER" id="PTHR34582:SF6">
    <property type="entry name" value="UPF0702 TRANSMEMBRANE PROTEIN YCAP"/>
    <property type="match status" value="1"/>
</dbReference>
<accession>A0ABS6EPT5</accession>